<evidence type="ECO:0000256" key="3">
    <source>
        <dbReference type="ARBA" id="ARBA00022723"/>
    </source>
</evidence>
<protein>
    <submittedName>
        <fullName evidence="7">Uncharacterized protein</fullName>
    </submittedName>
</protein>
<keyword evidence="4" id="KW-0223">Dioxygenase</keyword>
<gene>
    <name evidence="7" type="ORF">KI387_029373</name>
</gene>
<dbReference type="InterPro" id="IPR004294">
    <property type="entry name" value="Carotenoid_Oase"/>
</dbReference>
<keyword evidence="8" id="KW-1185">Reference proteome</keyword>
<evidence type="ECO:0000313" key="8">
    <source>
        <dbReference type="Proteomes" id="UP000824469"/>
    </source>
</evidence>
<comment type="similarity">
    <text evidence="2">Belongs to the carotenoid oxygenase family.</text>
</comment>
<feature type="region of interest" description="Disordered" evidence="6">
    <location>
        <begin position="142"/>
        <end position="168"/>
    </location>
</feature>
<keyword evidence="3" id="KW-0479">Metal-binding</keyword>
<keyword evidence="5" id="KW-0408">Iron</keyword>
<dbReference type="GO" id="GO:0033063">
    <property type="term" value="C:Rad51B-Rad51C-Rad51D-XRCC2 complex"/>
    <property type="evidence" value="ECO:0007669"/>
    <property type="project" value="InterPro"/>
</dbReference>
<dbReference type="GO" id="GO:0046872">
    <property type="term" value="F:metal ion binding"/>
    <property type="evidence" value="ECO:0007669"/>
    <property type="project" value="UniProtKB-KW"/>
</dbReference>
<dbReference type="PANTHER" id="PTHR46644">
    <property type="entry name" value="DNA REPAIR PROTEIN XRCC2"/>
    <property type="match status" value="1"/>
</dbReference>
<dbReference type="Proteomes" id="UP000824469">
    <property type="component" value="Unassembled WGS sequence"/>
</dbReference>
<organism evidence="7 8">
    <name type="scientific">Taxus chinensis</name>
    <name type="common">Chinese yew</name>
    <name type="synonym">Taxus wallichiana var. chinensis</name>
    <dbReference type="NCBI Taxonomy" id="29808"/>
    <lineage>
        <taxon>Eukaryota</taxon>
        <taxon>Viridiplantae</taxon>
        <taxon>Streptophyta</taxon>
        <taxon>Embryophyta</taxon>
        <taxon>Tracheophyta</taxon>
        <taxon>Spermatophyta</taxon>
        <taxon>Pinopsida</taxon>
        <taxon>Pinidae</taxon>
        <taxon>Conifers II</taxon>
        <taxon>Cupressales</taxon>
        <taxon>Taxaceae</taxon>
        <taxon>Taxus</taxon>
    </lineage>
</organism>
<dbReference type="GO" id="GO:0000724">
    <property type="term" value="P:double-strand break repair via homologous recombination"/>
    <property type="evidence" value="ECO:0007669"/>
    <property type="project" value="InterPro"/>
</dbReference>
<dbReference type="GO" id="GO:0016702">
    <property type="term" value="F:oxidoreductase activity, acting on single donors with incorporation of molecular oxygen, incorporation of two atoms of oxygen"/>
    <property type="evidence" value="ECO:0007669"/>
    <property type="project" value="InterPro"/>
</dbReference>
<dbReference type="InterPro" id="IPR030547">
    <property type="entry name" value="XRCC2"/>
</dbReference>
<dbReference type="Pfam" id="PF03055">
    <property type="entry name" value="RPE65"/>
    <property type="match status" value="1"/>
</dbReference>
<dbReference type="PANTHER" id="PTHR46644:SF2">
    <property type="entry name" value="DNA REPAIR PROTEIN XRCC2"/>
    <property type="match status" value="1"/>
</dbReference>
<dbReference type="AlphaFoldDB" id="A0AA38CEA5"/>
<accession>A0AA38CEA5</accession>
<feature type="non-terminal residue" evidence="7">
    <location>
        <position position="177"/>
    </location>
</feature>
<evidence type="ECO:0000256" key="2">
    <source>
        <dbReference type="ARBA" id="ARBA00006787"/>
    </source>
</evidence>
<evidence type="ECO:0000256" key="4">
    <source>
        <dbReference type="ARBA" id="ARBA00022964"/>
    </source>
</evidence>
<comment type="cofactor">
    <cofactor evidence="1">
        <name>Fe(2+)</name>
        <dbReference type="ChEBI" id="CHEBI:29033"/>
    </cofactor>
</comment>
<sequence length="177" mass="20058">METLHEVFGVQADLKSNKLAAVLLVWIKVPDCFCFHLWNAWEEDGDEIVVIGFCMTVPDTVFNELDEACCQKYGISAFYWLDRATKSTSIDNNANRKSLSLQVVSETVVQELRHLLQINSMLVLATKPTIFGMVPPENLVGRDGRKWSSKSCPEGPKHESQGSQKNVHREYMPAVWQ</sequence>
<evidence type="ECO:0000256" key="1">
    <source>
        <dbReference type="ARBA" id="ARBA00001954"/>
    </source>
</evidence>
<reference evidence="7 8" key="1">
    <citation type="journal article" date="2021" name="Nat. Plants">
        <title>The Taxus genome provides insights into paclitaxel biosynthesis.</title>
        <authorList>
            <person name="Xiong X."/>
            <person name="Gou J."/>
            <person name="Liao Q."/>
            <person name="Li Y."/>
            <person name="Zhou Q."/>
            <person name="Bi G."/>
            <person name="Li C."/>
            <person name="Du R."/>
            <person name="Wang X."/>
            <person name="Sun T."/>
            <person name="Guo L."/>
            <person name="Liang H."/>
            <person name="Lu P."/>
            <person name="Wu Y."/>
            <person name="Zhang Z."/>
            <person name="Ro D.K."/>
            <person name="Shang Y."/>
            <person name="Huang S."/>
            <person name="Yan J."/>
        </authorList>
    </citation>
    <scope>NUCLEOTIDE SEQUENCE [LARGE SCALE GENOMIC DNA]</scope>
    <source>
        <strain evidence="7">Ta-2019</strain>
    </source>
</reference>
<dbReference type="EMBL" id="JAHRHJ020000010">
    <property type="protein sequence ID" value="KAH9297691.1"/>
    <property type="molecule type" value="Genomic_DNA"/>
</dbReference>
<name>A0AA38CEA5_TAXCH</name>
<evidence type="ECO:0000256" key="6">
    <source>
        <dbReference type="SAM" id="MobiDB-lite"/>
    </source>
</evidence>
<proteinExistence type="inferred from homology"/>
<comment type="caution">
    <text evidence="7">The sequence shown here is derived from an EMBL/GenBank/DDBJ whole genome shotgun (WGS) entry which is preliminary data.</text>
</comment>
<evidence type="ECO:0000313" key="7">
    <source>
        <dbReference type="EMBL" id="KAH9297691.1"/>
    </source>
</evidence>
<keyword evidence="4" id="KW-0560">Oxidoreductase</keyword>
<dbReference type="GO" id="GO:0005657">
    <property type="term" value="C:replication fork"/>
    <property type="evidence" value="ECO:0007669"/>
    <property type="project" value="InterPro"/>
</dbReference>
<evidence type="ECO:0000256" key="5">
    <source>
        <dbReference type="ARBA" id="ARBA00023004"/>
    </source>
</evidence>